<evidence type="ECO:0000313" key="3">
    <source>
        <dbReference type="Proteomes" id="UP000266723"/>
    </source>
</evidence>
<evidence type="ECO:0000256" key="1">
    <source>
        <dbReference type="SAM" id="Phobius"/>
    </source>
</evidence>
<dbReference type="PANTHER" id="PTHR12841">
    <property type="entry name" value="PROTEIN UNC-50 HOMOLOG"/>
    <property type="match status" value="1"/>
</dbReference>
<protein>
    <recommendedName>
        <fullName evidence="4">UNC-50 family protein</fullName>
    </recommendedName>
</protein>
<dbReference type="Pfam" id="PF05216">
    <property type="entry name" value="UNC-50"/>
    <property type="match status" value="1"/>
</dbReference>
<organism evidence="2 3">
    <name type="scientific">Brassica cretica</name>
    <name type="common">Mustard</name>
    <dbReference type="NCBI Taxonomy" id="69181"/>
    <lineage>
        <taxon>Eukaryota</taxon>
        <taxon>Viridiplantae</taxon>
        <taxon>Streptophyta</taxon>
        <taxon>Embryophyta</taxon>
        <taxon>Tracheophyta</taxon>
        <taxon>Spermatophyta</taxon>
        <taxon>Magnoliopsida</taxon>
        <taxon>eudicotyledons</taxon>
        <taxon>Gunneridae</taxon>
        <taxon>Pentapetalae</taxon>
        <taxon>rosids</taxon>
        <taxon>malvids</taxon>
        <taxon>Brassicales</taxon>
        <taxon>Brassicaceae</taxon>
        <taxon>Brassiceae</taxon>
        <taxon>Brassica</taxon>
    </lineage>
</organism>
<keyword evidence="3" id="KW-1185">Reference proteome</keyword>
<dbReference type="Proteomes" id="UP000266723">
    <property type="component" value="Unassembled WGS sequence"/>
</dbReference>
<name>A0ABQ7ED30_BRACR</name>
<gene>
    <name evidence="2" type="ORF">DY000_02021716</name>
</gene>
<dbReference type="PANTHER" id="PTHR12841:SF7">
    <property type="entry name" value="UNC-50 FAMILY PROTEIN"/>
    <property type="match status" value="1"/>
</dbReference>
<keyword evidence="1" id="KW-1133">Transmembrane helix</keyword>
<proteinExistence type="predicted"/>
<evidence type="ECO:0000313" key="2">
    <source>
        <dbReference type="EMBL" id="KAF3594485.1"/>
    </source>
</evidence>
<sequence length="390" mass="45533">MLLTTSRSRSSSSSSRANPMFLQYFRRIVKWQQMDIEYTFWQMLNLCTSPKVVYVFLNFLFLCPTLRTAINTLSTTNFLFLSFFLSETKNQWARDDPAFIVICSLLLILATLAYCATYDHSGSHAVVVVISVFLTHFLITGALIATCCWFLTNSYLREEAPNSHVVEQRVEWLYTFDVHCNSFLPMFVLLYVVHYFLSPFLITHGFIPLLLSNLLFMVGASYYHYLNFLGYDVLPFLERTTFFLYPIGIVIVLSPICKLRSFFSFAVSSFRKKKGKHFCITYELREYREELLYYVAIVCVEIVGRTGKHLCTTHELREYGEALLYYVALSSHTSLSDSPVAHPSFLPLPGKHFCITYELREYGEALLYYVALCKRRMWEYREAVLYHAYF</sequence>
<reference evidence="2 3" key="1">
    <citation type="journal article" date="2020" name="BMC Genomics">
        <title>Intraspecific diversification of the crop wild relative Brassica cretica Lam. using demographic model selection.</title>
        <authorList>
            <person name="Kioukis A."/>
            <person name="Michalopoulou V.A."/>
            <person name="Briers L."/>
            <person name="Pirintsos S."/>
            <person name="Studholme D.J."/>
            <person name="Pavlidis P."/>
            <person name="Sarris P.F."/>
        </authorList>
    </citation>
    <scope>NUCLEOTIDE SEQUENCE [LARGE SCALE GENOMIC DNA]</scope>
    <source>
        <strain evidence="3">cv. PFS-1207/04</strain>
    </source>
</reference>
<dbReference type="InterPro" id="IPR007881">
    <property type="entry name" value="UNC-50"/>
</dbReference>
<feature type="transmembrane region" description="Helical" evidence="1">
    <location>
        <begin position="243"/>
        <end position="267"/>
    </location>
</feature>
<comment type="caution">
    <text evidence="2">The sequence shown here is derived from an EMBL/GenBank/DDBJ whole genome shotgun (WGS) entry which is preliminary data.</text>
</comment>
<feature type="transmembrane region" description="Helical" evidence="1">
    <location>
        <begin position="98"/>
        <end position="118"/>
    </location>
</feature>
<evidence type="ECO:0008006" key="4">
    <source>
        <dbReference type="Google" id="ProtNLM"/>
    </source>
</evidence>
<dbReference type="EMBL" id="QGKV02000299">
    <property type="protein sequence ID" value="KAF3594485.1"/>
    <property type="molecule type" value="Genomic_DNA"/>
</dbReference>
<feature type="transmembrane region" description="Helical" evidence="1">
    <location>
        <begin position="125"/>
        <end position="152"/>
    </location>
</feature>
<accession>A0ABQ7ED30</accession>
<keyword evidence="1" id="KW-0812">Transmembrane</keyword>
<keyword evidence="1" id="KW-0472">Membrane</keyword>
<feature type="transmembrane region" description="Helical" evidence="1">
    <location>
        <begin position="200"/>
        <end position="223"/>
    </location>
</feature>